<organism evidence="2 3">
    <name type="scientific">Methanolobus profundi</name>
    <dbReference type="NCBI Taxonomy" id="487685"/>
    <lineage>
        <taxon>Archaea</taxon>
        <taxon>Methanobacteriati</taxon>
        <taxon>Methanobacteriota</taxon>
        <taxon>Stenosarchaea group</taxon>
        <taxon>Methanomicrobia</taxon>
        <taxon>Methanosarcinales</taxon>
        <taxon>Methanosarcinaceae</taxon>
        <taxon>Methanolobus</taxon>
    </lineage>
</organism>
<keyword evidence="1" id="KW-0472">Membrane</keyword>
<accession>A0A1I4SBL0</accession>
<evidence type="ECO:0000313" key="2">
    <source>
        <dbReference type="EMBL" id="SFM61673.1"/>
    </source>
</evidence>
<proteinExistence type="predicted"/>
<dbReference type="EMBL" id="FOUJ01000003">
    <property type="protein sequence ID" value="SFM61673.1"/>
    <property type="molecule type" value="Genomic_DNA"/>
</dbReference>
<sequence>MKYKIFLVAGITILTVMLLFLFSGAVAGNEAGLLADNGIATSEHGYGTLLLGIGIPLIIATLYVVARSKKSGPL</sequence>
<gene>
    <name evidence="2" type="ORF">SAMN04488696_1875</name>
</gene>
<keyword evidence="3" id="KW-1185">Reference proteome</keyword>
<dbReference type="Proteomes" id="UP000198535">
    <property type="component" value="Unassembled WGS sequence"/>
</dbReference>
<feature type="transmembrane region" description="Helical" evidence="1">
    <location>
        <begin position="46"/>
        <end position="66"/>
    </location>
</feature>
<keyword evidence="1" id="KW-0812">Transmembrane</keyword>
<protein>
    <submittedName>
        <fullName evidence="2">Uncharacterized protein</fullName>
    </submittedName>
</protein>
<reference evidence="3" key="1">
    <citation type="submission" date="2016-10" db="EMBL/GenBank/DDBJ databases">
        <authorList>
            <person name="Varghese N."/>
            <person name="Submissions S."/>
        </authorList>
    </citation>
    <scope>NUCLEOTIDE SEQUENCE [LARGE SCALE GENOMIC DNA]</scope>
    <source>
        <strain evidence="3">Mob M</strain>
    </source>
</reference>
<dbReference type="AlphaFoldDB" id="A0A1I4SBL0"/>
<keyword evidence="1" id="KW-1133">Transmembrane helix</keyword>
<evidence type="ECO:0000313" key="3">
    <source>
        <dbReference type="Proteomes" id="UP000198535"/>
    </source>
</evidence>
<name>A0A1I4SBL0_9EURY</name>
<evidence type="ECO:0000256" key="1">
    <source>
        <dbReference type="SAM" id="Phobius"/>
    </source>
</evidence>
<dbReference type="RefSeq" id="WP_091936253.1">
    <property type="nucleotide sequence ID" value="NZ_FOUJ01000003.1"/>
</dbReference>